<gene>
    <name evidence="1" type="ORF">S01H4_08884</name>
</gene>
<proteinExistence type="predicted"/>
<protein>
    <submittedName>
        <fullName evidence="1">Uncharacterized protein</fullName>
    </submittedName>
</protein>
<organism evidence="1">
    <name type="scientific">marine sediment metagenome</name>
    <dbReference type="NCBI Taxonomy" id="412755"/>
    <lineage>
        <taxon>unclassified sequences</taxon>
        <taxon>metagenomes</taxon>
        <taxon>ecological metagenomes</taxon>
    </lineage>
</organism>
<dbReference type="EMBL" id="BART01003125">
    <property type="protein sequence ID" value="GAG72283.1"/>
    <property type="molecule type" value="Genomic_DNA"/>
</dbReference>
<evidence type="ECO:0000313" key="1">
    <source>
        <dbReference type="EMBL" id="GAG72283.1"/>
    </source>
</evidence>
<accession>X1AHY2</accession>
<reference evidence="1" key="1">
    <citation type="journal article" date="2014" name="Front. Microbiol.">
        <title>High frequency of phylogenetically diverse reductive dehalogenase-homologous genes in deep subseafloor sedimentary metagenomes.</title>
        <authorList>
            <person name="Kawai M."/>
            <person name="Futagami T."/>
            <person name="Toyoda A."/>
            <person name="Takaki Y."/>
            <person name="Nishi S."/>
            <person name="Hori S."/>
            <person name="Arai W."/>
            <person name="Tsubouchi T."/>
            <person name="Morono Y."/>
            <person name="Uchiyama I."/>
            <person name="Ito T."/>
            <person name="Fujiyama A."/>
            <person name="Inagaki F."/>
            <person name="Takami H."/>
        </authorList>
    </citation>
    <scope>NUCLEOTIDE SEQUENCE</scope>
    <source>
        <strain evidence="1">Expedition CK06-06</strain>
    </source>
</reference>
<name>X1AHY2_9ZZZZ</name>
<comment type="caution">
    <text evidence="1">The sequence shown here is derived from an EMBL/GenBank/DDBJ whole genome shotgun (WGS) entry which is preliminary data.</text>
</comment>
<dbReference type="AlphaFoldDB" id="X1AHY2"/>
<sequence>MSTSVNIDLPDRVRDRDIFQDKQGRMFVTLGYIQPPDRILSFLKYVPDKEGKWQAGDTRYKRMFWGSVDSTMEGMSILPQNYTIFDSHFQTDLVEPPRTMIKEYFSPEQRLVEIIEEP</sequence>